<dbReference type="KEGG" id="fmr:Fuma_04707"/>
<dbReference type="Pfam" id="PF04264">
    <property type="entry name" value="YceI"/>
    <property type="match status" value="1"/>
</dbReference>
<dbReference type="Gene3D" id="2.40.128.110">
    <property type="entry name" value="Lipid/polyisoprenoid-binding, YceI-like"/>
    <property type="match status" value="1"/>
</dbReference>
<accession>A0A1P8WLW9</accession>
<feature type="chain" id="PRO_5010351385" description="Lipid/polyisoprenoid-binding YceI-like domain-containing protein" evidence="1">
    <location>
        <begin position="24"/>
        <end position="214"/>
    </location>
</feature>
<proteinExistence type="predicted"/>
<dbReference type="SUPFAM" id="SSF101874">
    <property type="entry name" value="YceI-like"/>
    <property type="match status" value="1"/>
</dbReference>
<gene>
    <name evidence="3" type="ORF">Fuma_04707</name>
</gene>
<keyword evidence="4" id="KW-1185">Reference proteome</keyword>
<sequence length="214" mass="22736" precursor="true">MKLYVLLTIFPAMLLIGCTGSEAPETDPVDVENDLDDADHGMASADEDATAADGDSIALTPDNTTIAFIGSHVTDEKPDPKARTGQFEKFDGTAIVEGGELKSLEVAIDTTSITTEQDKLTNHLKSPDFFDVNQHPEASFAATKIEAGEAGQVVVTGDLTLLGTTKTISFPATVSTEDGLKLDAEFTIQRTAFGMEYGPDKVEDDVQMMVTIGS</sequence>
<dbReference type="STRING" id="1891926.Fuma_04707"/>
<feature type="signal peptide" evidence="1">
    <location>
        <begin position="1"/>
        <end position="23"/>
    </location>
</feature>
<name>A0A1P8WLW9_9PLAN</name>
<dbReference type="PANTHER" id="PTHR34406:SF1">
    <property type="entry name" value="PROTEIN YCEI"/>
    <property type="match status" value="1"/>
</dbReference>
<reference evidence="3 4" key="1">
    <citation type="journal article" date="2016" name="Front. Microbiol.">
        <title>Fuerstia marisgermanicae gen. nov., sp. nov., an Unusual Member of the Phylum Planctomycetes from the German Wadden Sea.</title>
        <authorList>
            <person name="Kohn T."/>
            <person name="Heuer A."/>
            <person name="Jogler M."/>
            <person name="Vollmers J."/>
            <person name="Boedeker C."/>
            <person name="Bunk B."/>
            <person name="Rast P."/>
            <person name="Borchert D."/>
            <person name="Glockner I."/>
            <person name="Freese H.M."/>
            <person name="Klenk H.P."/>
            <person name="Overmann J."/>
            <person name="Kaster A.K."/>
            <person name="Rohde M."/>
            <person name="Wiegand S."/>
            <person name="Jogler C."/>
        </authorList>
    </citation>
    <scope>NUCLEOTIDE SEQUENCE [LARGE SCALE GENOMIC DNA]</scope>
    <source>
        <strain evidence="3 4">NH11</strain>
    </source>
</reference>
<dbReference type="PROSITE" id="PS51257">
    <property type="entry name" value="PROKAR_LIPOPROTEIN"/>
    <property type="match status" value="1"/>
</dbReference>
<dbReference type="RefSeq" id="WP_077026272.1">
    <property type="nucleotide sequence ID" value="NZ_CP017641.1"/>
</dbReference>
<evidence type="ECO:0000313" key="3">
    <source>
        <dbReference type="EMBL" id="APZ95055.1"/>
    </source>
</evidence>
<dbReference type="AlphaFoldDB" id="A0A1P8WLW9"/>
<protein>
    <recommendedName>
        <fullName evidence="2">Lipid/polyisoprenoid-binding YceI-like domain-containing protein</fullName>
    </recommendedName>
</protein>
<dbReference type="SMART" id="SM00867">
    <property type="entry name" value="YceI"/>
    <property type="match status" value="1"/>
</dbReference>
<dbReference type="OrthoDB" id="9811006at2"/>
<keyword evidence="1" id="KW-0732">Signal</keyword>
<evidence type="ECO:0000259" key="2">
    <source>
        <dbReference type="SMART" id="SM00867"/>
    </source>
</evidence>
<dbReference type="InterPro" id="IPR007372">
    <property type="entry name" value="Lipid/polyisoprenoid-bd_YceI"/>
</dbReference>
<organism evidence="3 4">
    <name type="scientific">Fuerstiella marisgermanici</name>
    <dbReference type="NCBI Taxonomy" id="1891926"/>
    <lineage>
        <taxon>Bacteria</taxon>
        <taxon>Pseudomonadati</taxon>
        <taxon>Planctomycetota</taxon>
        <taxon>Planctomycetia</taxon>
        <taxon>Planctomycetales</taxon>
        <taxon>Planctomycetaceae</taxon>
        <taxon>Fuerstiella</taxon>
    </lineage>
</organism>
<dbReference type="PANTHER" id="PTHR34406">
    <property type="entry name" value="PROTEIN YCEI"/>
    <property type="match status" value="1"/>
</dbReference>
<dbReference type="Proteomes" id="UP000187735">
    <property type="component" value="Chromosome"/>
</dbReference>
<evidence type="ECO:0000256" key="1">
    <source>
        <dbReference type="SAM" id="SignalP"/>
    </source>
</evidence>
<dbReference type="InterPro" id="IPR036761">
    <property type="entry name" value="TTHA0802/YceI-like_sf"/>
</dbReference>
<feature type="domain" description="Lipid/polyisoprenoid-binding YceI-like" evidence="2">
    <location>
        <begin position="63"/>
        <end position="213"/>
    </location>
</feature>
<dbReference type="EMBL" id="CP017641">
    <property type="protein sequence ID" value="APZ95055.1"/>
    <property type="molecule type" value="Genomic_DNA"/>
</dbReference>
<evidence type="ECO:0000313" key="4">
    <source>
        <dbReference type="Proteomes" id="UP000187735"/>
    </source>
</evidence>